<dbReference type="InterPro" id="IPR038706">
    <property type="entry name" value="Type_VI_SciN-like_sf"/>
</dbReference>
<dbReference type="RefSeq" id="WP_057725595.1">
    <property type="nucleotide sequence ID" value="NZ_JYLM01000011.1"/>
</dbReference>
<dbReference type="Proteomes" id="UP000183653">
    <property type="component" value="Chromosome I"/>
</dbReference>
<evidence type="ECO:0000313" key="2">
    <source>
        <dbReference type="EMBL" id="SDT86894.1"/>
    </source>
</evidence>
<sequence length="210" mass="22599">MYRIGILVLLTLALSACGVTDRAGKKMGDSWMSDMMFSSPDRLRMTIDGGNQLNAGADGQPLSVVVRVYQLSRLESFAAASADALWGVPQQTLGSTMLDARELTVLPGIGQVENWPLGEATRFVGVAAFFQEPSRQPWKIAYAADSLRKDGLWFSPDGVRVVLDGSRVMAARGVDVLDEVAQWRDRGLETAQVKADGDDLSSPAPGEAPL</sequence>
<dbReference type="InterPro" id="IPR017734">
    <property type="entry name" value="T6SS_SciN"/>
</dbReference>
<evidence type="ECO:0000256" key="1">
    <source>
        <dbReference type="SAM" id="SignalP"/>
    </source>
</evidence>
<dbReference type="NCBIfam" id="TIGR03352">
    <property type="entry name" value="VI_chp_3"/>
    <property type="match status" value="1"/>
</dbReference>
<name>A0A8B3XR52_9PSED</name>
<organism evidence="2 3">
    <name type="scientific">Pseudomonas orientalis</name>
    <dbReference type="NCBI Taxonomy" id="76758"/>
    <lineage>
        <taxon>Bacteria</taxon>
        <taxon>Pseudomonadati</taxon>
        <taxon>Pseudomonadota</taxon>
        <taxon>Gammaproteobacteria</taxon>
        <taxon>Pseudomonadales</taxon>
        <taxon>Pseudomonadaceae</taxon>
        <taxon>Pseudomonas</taxon>
    </lineage>
</organism>
<dbReference type="PANTHER" id="PTHR37625:SF4">
    <property type="entry name" value="OUTER MEMBRANE LIPOPROTEIN"/>
    <property type="match status" value="1"/>
</dbReference>
<proteinExistence type="predicted"/>
<dbReference type="Gene3D" id="2.60.40.4150">
    <property type="entry name" value="Type VI secretion system, lipoprotein SciN"/>
    <property type="match status" value="1"/>
</dbReference>
<feature type="chain" id="PRO_5032962655" evidence="1">
    <location>
        <begin position="19"/>
        <end position="210"/>
    </location>
</feature>
<dbReference type="PANTHER" id="PTHR37625">
    <property type="entry name" value="OUTER MEMBRANE LIPOPROTEIN-RELATED"/>
    <property type="match status" value="1"/>
</dbReference>
<accession>A0A8B3XR52</accession>
<dbReference type="EMBL" id="LT629782">
    <property type="protein sequence ID" value="SDT86894.1"/>
    <property type="molecule type" value="Genomic_DNA"/>
</dbReference>
<feature type="signal peptide" evidence="1">
    <location>
        <begin position="1"/>
        <end position="18"/>
    </location>
</feature>
<dbReference type="OrthoDB" id="7066769at2"/>
<dbReference type="Pfam" id="PF12790">
    <property type="entry name" value="T6SS-SciN"/>
    <property type="match status" value="1"/>
</dbReference>
<evidence type="ECO:0000313" key="3">
    <source>
        <dbReference type="Proteomes" id="UP000183653"/>
    </source>
</evidence>
<protein>
    <submittedName>
        <fullName evidence="2">Type VI secretion system protein VasD</fullName>
    </submittedName>
</protein>
<keyword evidence="1" id="KW-0732">Signal</keyword>
<gene>
    <name evidence="2" type="ORF">SAMN04490197_0133</name>
</gene>
<reference evidence="2 3" key="1">
    <citation type="submission" date="2016-10" db="EMBL/GenBank/DDBJ databases">
        <authorList>
            <person name="Varghese N."/>
            <person name="Submissions S."/>
        </authorList>
    </citation>
    <scope>NUCLEOTIDE SEQUENCE [LARGE SCALE GENOMIC DNA]</scope>
    <source>
        <strain evidence="2 3">BS2775</strain>
    </source>
</reference>
<keyword evidence="3" id="KW-1185">Reference proteome</keyword>
<dbReference type="AlphaFoldDB" id="A0A8B3XR52"/>
<dbReference type="PROSITE" id="PS51257">
    <property type="entry name" value="PROKAR_LIPOPROTEIN"/>
    <property type="match status" value="1"/>
</dbReference>